<gene>
    <name evidence="2" type="ORF">SEMRO_1002_G229900.1</name>
</gene>
<protein>
    <submittedName>
        <fullName evidence="2">Uncharacterized protein</fullName>
    </submittedName>
</protein>
<dbReference type="EMBL" id="CAICTM010001000">
    <property type="protein sequence ID" value="CAB9519253.1"/>
    <property type="molecule type" value="Genomic_DNA"/>
</dbReference>
<evidence type="ECO:0000313" key="3">
    <source>
        <dbReference type="Proteomes" id="UP001153069"/>
    </source>
</evidence>
<reference evidence="2" key="1">
    <citation type="submission" date="2020-06" db="EMBL/GenBank/DDBJ databases">
        <authorList>
            <consortium name="Plant Systems Biology data submission"/>
        </authorList>
    </citation>
    <scope>NUCLEOTIDE SEQUENCE</scope>
    <source>
        <strain evidence="2">D6</strain>
    </source>
</reference>
<evidence type="ECO:0000313" key="2">
    <source>
        <dbReference type="EMBL" id="CAB9519253.1"/>
    </source>
</evidence>
<sequence>MADKLSSPSSSSNSGSNHTPPKNGPSRDDDGYLVIRKQPPIFAFLDEPIDVLVGLEVARLTGDSPAGSEVELTASVRIQQRGDAGGGDRKHAHVAHASVALLNQPNTVTTNSKPCRLRCKIRMRESLRRDIPVYCLISIGARDPSHGVAPVTTIPIQLVNYKLRIAIDSNWSNIWYKDEGGRDKSMEAVAELYSKENAQHRERVPLRLTLYYASTTEGVDPVKVTNQEILRSLGSSSKLYTDKSAGKATIRFRIEDVSKNHQGQDFLLQIAPDYRKGFHDVAPGFTPSVSVRSKRNKRQRGSSSITSGRAEKRGASPVQHGDTATSGRPFGEHSQRSVWGPEGLTTTDPTRLREAMQGIVHWTEEVVNGLYPLQWQILGYAQHPDGTPDYTRPHYSMNNPNALISRVLAMYSESTRENLWILSQAVEQAGGSSQMQPPGNRDAYGRRSPDDSYSVPSAHSSHRGPPQPPAMPPPHGTPPVLLPAQQAAAMAQVSVQSGMHPSIASEAFRPKPREHHRHHPHQPAQPHHLMPFTSPPPPGRAGPHGLAPQQHGMPQQFYRRPMPTQTRRLEEQDSSLLPEPYPPPPIRAGVAASPPESNRMARQGSFEESGSTDHQSRESEVEYVLAKEYKALRTGERLGFPAYSTSREILGFYRESRSKVGVGEFTPISQHSQDFGPLEIMQASEILGEAIAKKSSAVHALKDWGTIANLIDHALVYDWTKDIGSSGGTGNSHSGSEGE</sequence>
<feature type="region of interest" description="Disordered" evidence="1">
    <location>
        <begin position="511"/>
        <end position="618"/>
    </location>
</feature>
<name>A0A9N8HQN5_9STRA</name>
<proteinExistence type="predicted"/>
<feature type="compositionally biased region" description="Low complexity" evidence="1">
    <location>
        <begin position="1"/>
        <end position="17"/>
    </location>
</feature>
<feature type="region of interest" description="Disordered" evidence="1">
    <location>
        <begin position="1"/>
        <end position="32"/>
    </location>
</feature>
<accession>A0A9N8HQN5</accession>
<feature type="region of interest" description="Disordered" evidence="1">
    <location>
        <begin position="429"/>
        <end position="481"/>
    </location>
</feature>
<organism evidence="2 3">
    <name type="scientific">Seminavis robusta</name>
    <dbReference type="NCBI Taxonomy" id="568900"/>
    <lineage>
        <taxon>Eukaryota</taxon>
        <taxon>Sar</taxon>
        <taxon>Stramenopiles</taxon>
        <taxon>Ochrophyta</taxon>
        <taxon>Bacillariophyta</taxon>
        <taxon>Bacillariophyceae</taxon>
        <taxon>Bacillariophycidae</taxon>
        <taxon>Naviculales</taxon>
        <taxon>Naviculaceae</taxon>
        <taxon>Seminavis</taxon>
    </lineage>
</organism>
<keyword evidence="3" id="KW-1185">Reference proteome</keyword>
<comment type="caution">
    <text evidence="2">The sequence shown here is derived from an EMBL/GenBank/DDBJ whole genome shotgun (WGS) entry which is preliminary data.</text>
</comment>
<feature type="compositionally biased region" description="Pro residues" evidence="1">
    <location>
        <begin position="465"/>
        <end position="481"/>
    </location>
</feature>
<feature type="compositionally biased region" description="Basic residues" evidence="1">
    <location>
        <begin position="511"/>
        <end position="521"/>
    </location>
</feature>
<dbReference type="AlphaFoldDB" id="A0A9N8HQN5"/>
<feature type="region of interest" description="Disordered" evidence="1">
    <location>
        <begin position="285"/>
        <end position="349"/>
    </location>
</feature>
<dbReference type="Proteomes" id="UP001153069">
    <property type="component" value="Unassembled WGS sequence"/>
</dbReference>
<evidence type="ECO:0000256" key="1">
    <source>
        <dbReference type="SAM" id="MobiDB-lite"/>
    </source>
</evidence>
<dbReference type="OrthoDB" id="69973at2759"/>